<evidence type="ECO:0000259" key="9">
    <source>
        <dbReference type="Pfam" id="PF03900"/>
    </source>
</evidence>
<evidence type="ECO:0000256" key="5">
    <source>
        <dbReference type="ARBA" id="ARBA00023244"/>
    </source>
</evidence>
<feature type="domain" description="Porphobilinogen deaminase N-terminal" evidence="8">
    <location>
        <begin position="4"/>
        <end position="204"/>
    </location>
</feature>
<comment type="subunit">
    <text evidence="3 7">Monomer.</text>
</comment>
<evidence type="ECO:0000313" key="11">
    <source>
        <dbReference type="Proteomes" id="UP000037685"/>
    </source>
</evidence>
<dbReference type="GO" id="GO:0006782">
    <property type="term" value="P:protoporphyrinogen IX biosynthetic process"/>
    <property type="evidence" value="ECO:0007669"/>
    <property type="project" value="UniProtKB-UniRule"/>
</dbReference>
<keyword evidence="4 7" id="KW-0808">Transferase</keyword>
<accession>A0A0N0BLC4</accession>
<organism evidence="10 11">
    <name type="scientific">Thermus aquaticus</name>
    <dbReference type="NCBI Taxonomy" id="271"/>
    <lineage>
        <taxon>Bacteria</taxon>
        <taxon>Thermotogati</taxon>
        <taxon>Deinococcota</taxon>
        <taxon>Deinococci</taxon>
        <taxon>Thermales</taxon>
        <taxon>Thermaceae</taxon>
        <taxon>Thermus</taxon>
    </lineage>
</organism>
<dbReference type="PATRIC" id="fig|271.14.peg.611"/>
<dbReference type="Pfam" id="PF03900">
    <property type="entry name" value="Porphobil_deamC"/>
    <property type="match status" value="1"/>
</dbReference>
<dbReference type="InterPro" id="IPR022418">
    <property type="entry name" value="Porphobilinogen_deaminase_C"/>
</dbReference>
<dbReference type="HAMAP" id="MF_00260">
    <property type="entry name" value="Porphobil_deam"/>
    <property type="match status" value="1"/>
</dbReference>
<dbReference type="SUPFAM" id="SSF54782">
    <property type="entry name" value="Porphobilinogen deaminase (hydroxymethylbilane synthase), C-terminal domain"/>
    <property type="match status" value="1"/>
</dbReference>
<comment type="caution">
    <text evidence="10">The sequence shown here is derived from an EMBL/GenBank/DDBJ whole genome shotgun (WGS) entry which is preliminary data.</text>
</comment>
<dbReference type="NCBIfam" id="TIGR00212">
    <property type="entry name" value="hemC"/>
    <property type="match status" value="1"/>
</dbReference>
<dbReference type="PANTHER" id="PTHR11557:SF0">
    <property type="entry name" value="PORPHOBILINOGEN DEAMINASE"/>
    <property type="match status" value="1"/>
</dbReference>
<dbReference type="InterPro" id="IPR000860">
    <property type="entry name" value="HemC"/>
</dbReference>
<dbReference type="EMBL" id="LHCI01000106">
    <property type="protein sequence ID" value="KOX89363.1"/>
    <property type="molecule type" value="Genomic_DNA"/>
</dbReference>
<proteinExistence type="inferred from homology"/>
<evidence type="ECO:0000256" key="7">
    <source>
        <dbReference type="HAMAP-Rule" id="MF_00260"/>
    </source>
</evidence>
<gene>
    <name evidence="7 10" type="primary">hemC</name>
    <name evidence="10" type="ORF">BVI061214_00521</name>
</gene>
<dbReference type="PRINTS" id="PR00151">
    <property type="entry name" value="PORPHBDMNASE"/>
</dbReference>
<name>A0A0N0BLC4_THEAQ</name>
<dbReference type="Gene3D" id="3.30.160.40">
    <property type="entry name" value="Porphobilinogen deaminase, C-terminal domain"/>
    <property type="match status" value="1"/>
</dbReference>
<feature type="modified residue" description="S-(dipyrrolylmethanemethyl)cysteine" evidence="7">
    <location>
        <position position="235"/>
    </location>
</feature>
<dbReference type="SUPFAM" id="SSF53850">
    <property type="entry name" value="Periplasmic binding protein-like II"/>
    <property type="match status" value="1"/>
</dbReference>
<feature type="domain" description="Porphobilinogen deaminase C-terminal" evidence="9">
    <location>
        <begin position="220"/>
        <end position="289"/>
    </location>
</feature>
<comment type="miscellaneous">
    <text evidence="7">The porphobilinogen subunits are added to the dipyrromethane group.</text>
</comment>
<dbReference type="EC" id="2.5.1.61" evidence="7"/>
<reference evidence="10 11" key="1">
    <citation type="submission" date="2015-07" db="EMBL/GenBank/DDBJ databases">
        <authorList>
            <person name="Noorani M."/>
        </authorList>
    </citation>
    <scope>NUCLEOTIDE SEQUENCE [LARGE SCALE GENOMIC DNA]</scope>
    <source>
        <strain evidence="11">ATCC 25104 / DSM 625 / JCM 10724 / NBRC 103206 / NCIMB 11243 / YT-1</strain>
    </source>
</reference>
<dbReference type="InterPro" id="IPR022417">
    <property type="entry name" value="Porphobilin_deaminase_N"/>
</dbReference>
<evidence type="ECO:0000256" key="3">
    <source>
        <dbReference type="ARBA" id="ARBA00011245"/>
    </source>
</evidence>
<evidence type="ECO:0000313" key="10">
    <source>
        <dbReference type="EMBL" id="KOX89363.1"/>
    </source>
</evidence>
<dbReference type="PANTHER" id="PTHR11557">
    <property type="entry name" value="PORPHOBILINOGEN DEAMINASE"/>
    <property type="match status" value="1"/>
</dbReference>
<evidence type="ECO:0000256" key="4">
    <source>
        <dbReference type="ARBA" id="ARBA00022679"/>
    </source>
</evidence>
<keyword evidence="5 7" id="KW-0627">Porphyrin biosynthesis</keyword>
<comment type="function">
    <text evidence="1 7">Tetrapolymerization of the monopyrrole PBG into the hydroxymethylbilane pre-uroporphyrinogen in several discrete steps.</text>
</comment>
<evidence type="ECO:0000256" key="2">
    <source>
        <dbReference type="ARBA" id="ARBA00005638"/>
    </source>
</evidence>
<dbReference type="RefSeq" id="WP_053767214.1">
    <property type="nucleotide sequence ID" value="NZ_LHCI01000106.1"/>
</dbReference>
<protein>
    <recommendedName>
        <fullName evidence="7">Porphobilinogen deaminase</fullName>
        <shortName evidence="7">PBG</shortName>
        <ecNumber evidence="7">2.5.1.61</ecNumber>
    </recommendedName>
    <alternativeName>
        <fullName evidence="7">Hydroxymethylbilane synthase</fullName>
        <shortName evidence="7">HMBS</shortName>
    </alternativeName>
    <alternativeName>
        <fullName evidence="7">Pre-uroporphyrinogen synthase</fullName>
    </alternativeName>
</protein>
<dbReference type="GO" id="GO:0005737">
    <property type="term" value="C:cytoplasm"/>
    <property type="evidence" value="ECO:0007669"/>
    <property type="project" value="UniProtKB-UniRule"/>
</dbReference>
<dbReference type="InterPro" id="IPR036803">
    <property type="entry name" value="Porphobilinogen_deaminase_C_sf"/>
</dbReference>
<evidence type="ECO:0000256" key="1">
    <source>
        <dbReference type="ARBA" id="ARBA00002869"/>
    </source>
</evidence>
<comment type="cofactor">
    <cofactor evidence="7">
        <name>dipyrromethane</name>
        <dbReference type="ChEBI" id="CHEBI:60342"/>
    </cofactor>
    <text evidence="7">Binds 1 dipyrromethane group covalently.</text>
</comment>
<dbReference type="PIRSF" id="PIRSF001438">
    <property type="entry name" value="4pyrrol_synth_OHMeBilane_synth"/>
    <property type="match status" value="1"/>
</dbReference>
<evidence type="ECO:0000259" key="8">
    <source>
        <dbReference type="Pfam" id="PF01379"/>
    </source>
</evidence>
<dbReference type="FunFam" id="3.40.190.10:FF:000005">
    <property type="entry name" value="Porphobilinogen deaminase"/>
    <property type="match status" value="1"/>
</dbReference>
<dbReference type="GO" id="GO:0004418">
    <property type="term" value="F:hydroxymethylbilane synthase activity"/>
    <property type="evidence" value="ECO:0007669"/>
    <property type="project" value="UniProtKB-UniRule"/>
</dbReference>
<evidence type="ECO:0000256" key="6">
    <source>
        <dbReference type="ARBA" id="ARBA00048169"/>
    </source>
</evidence>
<dbReference type="Pfam" id="PF01379">
    <property type="entry name" value="Porphobil_deam"/>
    <property type="match status" value="1"/>
</dbReference>
<comment type="catalytic activity">
    <reaction evidence="6 7">
        <text>4 porphobilinogen + H2O = hydroxymethylbilane + 4 NH4(+)</text>
        <dbReference type="Rhea" id="RHEA:13185"/>
        <dbReference type="ChEBI" id="CHEBI:15377"/>
        <dbReference type="ChEBI" id="CHEBI:28938"/>
        <dbReference type="ChEBI" id="CHEBI:57845"/>
        <dbReference type="ChEBI" id="CHEBI:58126"/>
        <dbReference type="EC" id="2.5.1.61"/>
    </reaction>
</comment>
<dbReference type="InterPro" id="IPR022419">
    <property type="entry name" value="Porphobilin_deaminase_cofac_BS"/>
</dbReference>
<dbReference type="Gene3D" id="3.40.190.10">
    <property type="entry name" value="Periplasmic binding protein-like II"/>
    <property type="match status" value="2"/>
</dbReference>
<sequence length="303" mass="32931">MRVIVVGTRGSALALAQTRWVVERLKESWPEAEFKVKTIRTRGDGGADPREQAIFVKELQEALLAREIDIAVHSLKDLPTEEPKGLKIAAIPRRQDPRDAFLGKAFKRLEDLPPGAVVGTSSIRRKAQILAHRPDLVVKDLRGNVDTRLAALGNGEYDAIILAAAGLIRLDLRNRIDQFLEPEVMLPAPGQGALALEVRQGDDLAEELSYALHHHASHDRVRAERAFLRGLGAGCLAPVGALAQVGEDGTLVLEGGIFAPDGKSFIRAEIEGEASEAEELGLELARDILEQGGREIMALTRPL</sequence>
<dbReference type="CDD" id="cd13646">
    <property type="entry name" value="PBP2_EcHMBS_like"/>
    <property type="match status" value="1"/>
</dbReference>
<dbReference type="PROSITE" id="PS00533">
    <property type="entry name" value="PORPHOBILINOGEN_DEAM"/>
    <property type="match status" value="1"/>
</dbReference>
<dbReference type="Proteomes" id="UP000037685">
    <property type="component" value="Unassembled WGS sequence"/>
</dbReference>
<comment type="similarity">
    <text evidence="2 7">Belongs to the HMBS family.</text>
</comment>
<dbReference type="AlphaFoldDB" id="A0A0N0BLC4"/>